<protein>
    <submittedName>
        <fullName evidence="7">NnrU family protein</fullName>
    </submittedName>
</protein>
<keyword evidence="3 5" id="KW-1133">Transmembrane helix</keyword>
<organism evidence="7 8">
    <name type="scientific">Parvularcula marina</name>
    <dbReference type="NCBI Taxonomy" id="2292771"/>
    <lineage>
        <taxon>Bacteria</taxon>
        <taxon>Pseudomonadati</taxon>
        <taxon>Pseudomonadota</taxon>
        <taxon>Alphaproteobacteria</taxon>
        <taxon>Parvularculales</taxon>
        <taxon>Parvularculaceae</taxon>
        <taxon>Parvularcula</taxon>
    </lineage>
</organism>
<proteinExistence type="predicted"/>
<feature type="transmembrane region" description="Helical" evidence="5">
    <location>
        <begin position="36"/>
        <end position="54"/>
    </location>
</feature>
<evidence type="ECO:0000256" key="5">
    <source>
        <dbReference type="SAM" id="Phobius"/>
    </source>
</evidence>
<feature type="domain" description="NnrU" evidence="6">
    <location>
        <begin position="3"/>
        <end position="185"/>
    </location>
</feature>
<name>A0A371R8E5_9PROT</name>
<keyword evidence="4 5" id="KW-0472">Membrane</keyword>
<feature type="transmembrane region" description="Helical" evidence="5">
    <location>
        <begin position="159"/>
        <end position="181"/>
    </location>
</feature>
<comment type="caution">
    <text evidence="7">The sequence shown here is derived from an EMBL/GenBank/DDBJ whole genome shotgun (WGS) entry which is preliminary data.</text>
</comment>
<dbReference type="Proteomes" id="UP000264589">
    <property type="component" value="Unassembled WGS sequence"/>
</dbReference>
<dbReference type="Pfam" id="PF07298">
    <property type="entry name" value="NnrU"/>
    <property type="match status" value="1"/>
</dbReference>
<evidence type="ECO:0000256" key="3">
    <source>
        <dbReference type="ARBA" id="ARBA00022989"/>
    </source>
</evidence>
<keyword evidence="2 5" id="KW-0812">Transmembrane</keyword>
<dbReference type="RefSeq" id="WP_116393446.1">
    <property type="nucleotide sequence ID" value="NZ_QUQO01000002.1"/>
</dbReference>
<evidence type="ECO:0000256" key="2">
    <source>
        <dbReference type="ARBA" id="ARBA00022692"/>
    </source>
</evidence>
<keyword evidence="8" id="KW-1185">Reference proteome</keyword>
<evidence type="ECO:0000256" key="4">
    <source>
        <dbReference type="ARBA" id="ARBA00023136"/>
    </source>
</evidence>
<dbReference type="EMBL" id="QUQO01000002">
    <property type="protein sequence ID" value="RFB01731.1"/>
    <property type="molecule type" value="Genomic_DNA"/>
</dbReference>
<accession>A0A371R8E5</accession>
<evidence type="ECO:0000313" key="8">
    <source>
        <dbReference type="Proteomes" id="UP000264589"/>
    </source>
</evidence>
<evidence type="ECO:0000259" key="6">
    <source>
        <dbReference type="Pfam" id="PF07298"/>
    </source>
</evidence>
<sequence>MTIFLAGLALFIGIHLFTGLARGPRAAIIGKIGAMPYKGLFSLITLAGLILLIYGWKQVGSGEPYYVLPDWVRYITYFCVWIALILTVAANLPAGKIASIAKHPMVLGMKLWAFGHLLANGDLRSVILFGAVLAWGVIDRIALKKRGDMGRPFKTGFGDVLAITIGTAGFAVILLWAHVYIAGVPLF</sequence>
<dbReference type="InParanoid" id="A0A371R8E5"/>
<dbReference type="OrthoDB" id="5293641at2"/>
<gene>
    <name evidence="7" type="ORF">DX908_15800</name>
</gene>
<dbReference type="InterPro" id="IPR009915">
    <property type="entry name" value="NnrU_dom"/>
</dbReference>
<comment type="subcellular location">
    <subcellularLocation>
        <location evidence="1">Membrane</location>
        <topology evidence="1">Multi-pass membrane protein</topology>
    </subcellularLocation>
</comment>
<feature type="transmembrane region" description="Helical" evidence="5">
    <location>
        <begin position="74"/>
        <end position="94"/>
    </location>
</feature>
<reference evidence="7 8" key="1">
    <citation type="submission" date="2018-08" db="EMBL/GenBank/DDBJ databases">
        <title>Parvularcula sp. SM1705, isolated from surface water of the South Sea China.</title>
        <authorList>
            <person name="Sun L."/>
        </authorList>
    </citation>
    <scope>NUCLEOTIDE SEQUENCE [LARGE SCALE GENOMIC DNA]</scope>
    <source>
        <strain evidence="7 8">SM1705</strain>
    </source>
</reference>
<evidence type="ECO:0000313" key="7">
    <source>
        <dbReference type="EMBL" id="RFB01731.1"/>
    </source>
</evidence>
<evidence type="ECO:0000256" key="1">
    <source>
        <dbReference type="ARBA" id="ARBA00004141"/>
    </source>
</evidence>
<dbReference type="GO" id="GO:0016020">
    <property type="term" value="C:membrane"/>
    <property type="evidence" value="ECO:0007669"/>
    <property type="project" value="UniProtKB-SubCell"/>
</dbReference>
<dbReference type="AlphaFoldDB" id="A0A371R8E5"/>